<keyword evidence="3 7" id="KW-0812">Transmembrane</keyword>
<dbReference type="InterPro" id="IPR011701">
    <property type="entry name" value="MFS"/>
</dbReference>
<feature type="transmembrane region" description="Helical" evidence="7">
    <location>
        <begin position="352"/>
        <end position="374"/>
    </location>
</feature>
<accession>A0ABS4YGM4</accession>
<dbReference type="SUPFAM" id="SSF103473">
    <property type="entry name" value="MFS general substrate transporter"/>
    <property type="match status" value="1"/>
</dbReference>
<feature type="transmembrane region" description="Helical" evidence="7">
    <location>
        <begin position="120"/>
        <end position="141"/>
    </location>
</feature>
<feature type="transmembrane region" description="Helical" evidence="7">
    <location>
        <begin position="59"/>
        <end position="81"/>
    </location>
</feature>
<dbReference type="Proteomes" id="UP000698222">
    <property type="component" value="Unassembled WGS sequence"/>
</dbReference>
<feature type="transmembrane region" description="Helical" evidence="7">
    <location>
        <begin position="180"/>
        <end position="201"/>
    </location>
</feature>
<evidence type="ECO:0000256" key="3">
    <source>
        <dbReference type="ARBA" id="ARBA00022692"/>
    </source>
</evidence>
<gene>
    <name evidence="9" type="ORF">JOF44_000852</name>
</gene>
<dbReference type="RefSeq" id="WP_209887803.1">
    <property type="nucleotide sequence ID" value="NZ_BAAAJV010000033.1"/>
</dbReference>
<organism evidence="9 10">
    <name type="scientific">Brachybacterium fresconis</name>
    <dbReference type="NCBI Taxonomy" id="173363"/>
    <lineage>
        <taxon>Bacteria</taxon>
        <taxon>Bacillati</taxon>
        <taxon>Actinomycetota</taxon>
        <taxon>Actinomycetes</taxon>
        <taxon>Micrococcales</taxon>
        <taxon>Dermabacteraceae</taxon>
        <taxon>Brachybacterium</taxon>
    </lineage>
</organism>
<keyword evidence="5" id="KW-0534">Nitrate assimilation</keyword>
<reference evidence="9 10" key="1">
    <citation type="submission" date="2021-03" db="EMBL/GenBank/DDBJ databases">
        <title>Sequencing the genomes of 1000 actinobacteria strains.</title>
        <authorList>
            <person name="Klenk H.-P."/>
        </authorList>
    </citation>
    <scope>NUCLEOTIDE SEQUENCE [LARGE SCALE GENOMIC DNA]</scope>
    <source>
        <strain evidence="9 10">DSM 14564</strain>
    </source>
</reference>
<evidence type="ECO:0000313" key="9">
    <source>
        <dbReference type="EMBL" id="MBP2407949.1"/>
    </source>
</evidence>
<dbReference type="Gene3D" id="1.20.1250.20">
    <property type="entry name" value="MFS general substrate transporter like domains"/>
    <property type="match status" value="2"/>
</dbReference>
<evidence type="ECO:0000256" key="2">
    <source>
        <dbReference type="ARBA" id="ARBA00008432"/>
    </source>
</evidence>
<comment type="caution">
    <text evidence="9">The sequence shown here is derived from an EMBL/GenBank/DDBJ whole genome shotgun (WGS) entry which is preliminary data.</text>
</comment>
<evidence type="ECO:0000256" key="6">
    <source>
        <dbReference type="ARBA" id="ARBA00023136"/>
    </source>
</evidence>
<keyword evidence="6 7" id="KW-0472">Membrane</keyword>
<dbReference type="PANTHER" id="PTHR23515">
    <property type="entry name" value="HIGH-AFFINITY NITRATE TRANSPORTER 2.3"/>
    <property type="match status" value="1"/>
</dbReference>
<feature type="transmembrane region" description="Helical" evidence="7">
    <location>
        <begin position="93"/>
        <end position="114"/>
    </location>
</feature>
<dbReference type="PROSITE" id="PS50850">
    <property type="entry name" value="MFS"/>
    <property type="match status" value="1"/>
</dbReference>
<name>A0ABS4YGM4_9MICO</name>
<feature type="domain" description="Major facilitator superfamily (MFS) profile" evidence="8">
    <location>
        <begin position="28"/>
        <end position="409"/>
    </location>
</feature>
<comment type="similarity">
    <text evidence="2">Belongs to the major facilitator superfamily. Nitrate/nitrite porter (TC 2.A.1.8) family.</text>
</comment>
<feature type="transmembrane region" description="Helical" evidence="7">
    <location>
        <begin position="289"/>
        <end position="310"/>
    </location>
</feature>
<evidence type="ECO:0000256" key="7">
    <source>
        <dbReference type="SAM" id="Phobius"/>
    </source>
</evidence>
<keyword evidence="10" id="KW-1185">Reference proteome</keyword>
<proteinExistence type="inferred from homology"/>
<feature type="transmembrane region" description="Helical" evidence="7">
    <location>
        <begin position="322"/>
        <end position="340"/>
    </location>
</feature>
<dbReference type="InterPro" id="IPR036259">
    <property type="entry name" value="MFS_trans_sf"/>
</dbReference>
<dbReference type="InterPro" id="IPR020846">
    <property type="entry name" value="MFS_dom"/>
</dbReference>
<evidence type="ECO:0000313" key="10">
    <source>
        <dbReference type="Proteomes" id="UP000698222"/>
    </source>
</evidence>
<feature type="transmembrane region" description="Helical" evidence="7">
    <location>
        <begin position="153"/>
        <end position="174"/>
    </location>
</feature>
<evidence type="ECO:0000256" key="5">
    <source>
        <dbReference type="ARBA" id="ARBA00023063"/>
    </source>
</evidence>
<protein>
    <submittedName>
        <fullName evidence="9">NNP family nitrate/nitrite transporter-like MFS transporter</fullName>
    </submittedName>
</protein>
<evidence type="ECO:0000256" key="1">
    <source>
        <dbReference type="ARBA" id="ARBA00004651"/>
    </source>
</evidence>
<dbReference type="EMBL" id="JAGIOC010000001">
    <property type="protein sequence ID" value="MBP2407949.1"/>
    <property type="molecule type" value="Genomic_DNA"/>
</dbReference>
<comment type="subcellular location">
    <subcellularLocation>
        <location evidence="1">Cell membrane</location>
        <topology evidence="1">Multi-pass membrane protein</topology>
    </subcellularLocation>
</comment>
<evidence type="ECO:0000259" key="8">
    <source>
        <dbReference type="PROSITE" id="PS50850"/>
    </source>
</evidence>
<dbReference type="Pfam" id="PF07690">
    <property type="entry name" value="MFS_1"/>
    <property type="match status" value="1"/>
</dbReference>
<feature type="transmembrane region" description="Helical" evidence="7">
    <location>
        <begin position="29"/>
        <end position="47"/>
    </location>
</feature>
<keyword evidence="4 7" id="KW-1133">Transmembrane helix</keyword>
<dbReference type="InterPro" id="IPR044772">
    <property type="entry name" value="NO3_transporter"/>
</dbReference>
<sequence>MPSSAPPPITDSADVPDDPAAVPPGAWRALALVTLGFVVNFWAWALLSPLGPVYVERGLTADASLIVAIPVLVGSLGRIALGALTDRFGGHAMFPLVSLITVVPVLYLGFLAQYTYPSLLIGGFFLGIAGTTFAIGVPYVNSWFPPAKRGMATGLYGAGMGGTAISAFTTVPLLDTFGDSTPFVITAAALIAYAVVGRLLMRNAPSWKPSRKSILAQTAVVMKLTVTWQACYLYALSFGGYVAFSVFLPTMLQNWYGLVATDASFRMAGFVIVAVIARPFGGILSDRFGAARTLLVSYSAVSLAAFALAFQPALMPLGTIDFIVMAAGLGLGSGAVFALVSQSSDPSIVGSVTGFVGAAGGLGGFVPPLVMAAIQADTGSYSLGIVLLLMATLGAVAVTIAVARGARASAPSAPSAPGSG</sequence>
<evidence type="ECO:0000256" key="4">
    <source>
        <dbReference type="ARBA" id="ARBA00022989"/>
    </source>
</evidence>
<feature type="transmembrane region" description="Helical" evidence="7">
    <location>
        <begin position="380"/>
        <end position="403"/>
    </location>
</feature>